<evidence type="ECO:0000259" key="5">
    <source>
        <dbReference type="PROSITE" id="PS51635"/>
    </source>
</evidence>
<dbReference type="InterPro" id="IPR002641">
    <property type="entry name" value="PNPLA_dom"/>
</dbReference>
<dbReference type="InterPro" id="IPR016035">
    <property type="entry name" value="Acyl_Trfase/lysoPLipase"/>
</dbReference>
<comment type="caution">
    <text evidence="4">Lacks conserved residue(s) required for the propagation of feature annotation.</text>
</comment>
<feature type="domain" description="PNPLA" evidence="5">
    <location>
        <begin position="233"/>
        <end position="431"/>
    </location>
</feature>
<feature type="active site" description="Proton acceptor" evidence="4">
    <location>
        <position position="418"/>
    </location>
</feature>
<evidence type="ECO:0000256" key="2">
    <source>
        <dbReference type="ARBA" id="ARBA00022963"/>
    </source>
</evidence>
<dbReference type="GO" id="GO:0016042">
    <property type="term" value="P:lipid catabolic process"/>
    <property type="evidence" value="ECO:0007669"/>
    <property type="project" value="UniProtKB-UniRule"/>
</dbReference>
<dbReference type="STRING" id="1073089.A0A1L9RCE9"/>
<dbReference type="PANTHER" id="PTHR24185">
    <property type="entry name" value="CALCIUM-INDEPENDENT PHOSPHOLIPASE A2-GAMMA"/>
    <property type="match status" value="1"/>
</dbReference>
<organism evidence="6 7">
    <name type="scientific">Aspergillus wentii DTO 134E9</name>
    <dbReference type="NCBI Taxonomy" id="1073089"/>
    <lineage>
        <taxon>Eukaryota</taxon>
        <taxon>Fungi</taxon>
        <taxon>Dikarya</taxon>
        <taxon>Ascomycota</taxon>
        <taxon>Pezizomycotina</taxon>
        <taxon>Eurotiomycetes</taxon>
        <taxon>Eurotiomycetidae</taxon>
        <taxon>Eurotiales</taxon>
        <taxon>Aspergillaceae</taxon>
        <taxon>Aspergillus</taxon>
        <taxon>Aspergillus subgen. Cremei</taxon>
    </lineage>
</organism>
<keyword evidence="2 4" id="KW-0442">Lipid degradation</keyword>
<keyword evidence="3 4" id="KW-0443">Lipid metabolism</keyword>
<dbReference type="SUPFAM" id="SSF52151">
    <property type="entry name" value="FabD/lysophospholipase-like"/>
    <property type="match status" value="1"/>
</dbReference>
<feature type="active site" description="Nucleophile" evidence="4">
    <location>
        <position position="273"/>
    </location>
</feature>
<name>A0A1L9RCE9_ASPWE</name>
<evidence type="ECO:0000256" key="1">
    <source>
        <dbReference type="ARBA" id="ARBA00022801"/>
    </source>
</evidence>
<gene>
    <name evidence="6" type="ORF">ASPWEDRAFT_31438</name>
</gene>
<dbReference type="RefSeq" id="XP_040686224.1">
    <property type="nucleotide sequence ID" value="XM_040833547.1"/>
</dbReference>
<dbReference type="Pfam" id="PF01734">
    <property type="entry name" value="Patatin"/>
    <property type="match status" value="1"/>
</dbReference>
<sequence length="578" mass="64259">MSLSPAQLQTIKPLPSQDSAIPDGQYVVKCDQQKQIVATDGDIKAEVWFRTPALTADTIRSIHSLQLYVESHDQGYADDESAGNWTWFEIAILENESAETAKINKGVELVWLSHRNNFLTRKYEWKNGGVYDESHPILSHLEAGNVLAVRQGARFAGWANFAKTGYLVFNLGRDIHHKPIHYGNFVAETQGFQSALNDINKLMNPKSAPSIPQGVFRADAINIDNEARPLRVLSLDGGGARGLASLHLLKGVLDKVTPGKKPYEIFDMIGGTSTGGLIAIMLGRLHMSVAECIKKYEQFMEKIFYQNRWTGGKKGRFLWDRHFYDAKDLENVVKELIREKLGRDDVLLDEEKPACKVFVTAVRKDAANNRGPVLLRSYKHPHLPSTLPNIKLWEAARATSAAPVYFKSIRVGDYELVDGSLGANNPLGWLWTEVLGVFGPARESDCFLSIGTGISSNQPILDPGRLGDHNVESAFASAACNAEIMHVLFRTLIHAFAPRNMQEKYWRLNVGKHVPEKIVDGKKVLDNYEGVGELDDVSAVLNHLVKLAEKVVEEEKDTIQRCALALDHTTGIATTSVR</sequence>
<dbReference type="EMBL" id="KV878215">
    <property type="protein sequence ID" value="OJJ32547.1"/>
    <property type="molecule type" value="Genomic_DNA"/>
</dbReference>
<evidence type="ECO:0000313" key="7">
    <source>
        <dbReference type="Proteomes" id="UP000184383"/>
    </source>
</evidence>
<evidence type="ECO:0000256" key="4">
    <source>
        <dbReference type="PROSITE-ProRule" id="PRU01161"/>
    </source>
</evidence>
<feature type="short sequence motif" description="GXGXXG" evidence="4">
    <location>
        <begin position="237"/>
        <end position="242"/>
    </location>
</feature>
<protein>
    <recommendedName>
        <fullName evidence="5">PNPLA domain-containing protein</fullName>
    </recommendedName>
</protein>
<accession>A0A1L9RCE9</accession>
<dbReference type="GO" id="GO:0047499">
    <property type="term" value="F:calcium-independent phospholipase A2 activity"/>
    <property type="evidence" value="ECO:0007669"/>
    <property type="project" value="TreeGrafter"/>
</dbReference>
<keyword evidence="7" id="KW-1185">Reference proteome</keyword>
<dbReference type="CDD" id="cd07216">
    <property type="entry name" value="Pat17_PNPLA8_PNPLA9_like3"/>
    <property type="match status" value="1"/>
</dbReference>
<evidence type="ECO:0000256" key="3">
    <source>
        <dbReference type="ARBA" id="ARBA00023098"/>
    </source>
</evidence>
<dbReference type="GeneID" id="63749395"/>
<dbReference type="VEuPathDB" id="FungiDB:ASPWEDRAFT_31438"/>
<dbReference type="PANTHER" id="PTHR24185:SF1">
    <property type="entry name" value="CALCIUM-INDEPENDENT PHOSPHOLIPASE A2-GAMMA"/>
    <property type="match status" value="1"/>
</dbReference>
<dbReference type="Proteomes" id="UP000184383">
    <property type="component" value="Unassembled WGS sequence"/>
</dbReference>
<reference evidence="7" key="1">
    <citation type="journal article" date="2017" name="Genome Biol.">
        <title>Comparative genomics reveals high biological diversity and specific adaptations in the industrially and medically important fungal genus Aspergillus.</title>
        <authorList>
            <person name="de Vries R.P."/>
            <person name="Riley R."/>
            <person name="Wiebenga A."/>
            <person name="Aguilar-Osorio G."/>
            <person name="Amillis S."/>
            <person name="Uchima C.A."/>
            <person name="Anderluh G."/>
            <person name="Asadollahi M."/>
            <person name="Askin M."/>
            <person name="Barry K."/>
            <person name="Battaglia E."/>
            <person name="Bayram O."/>
            <person name="Benocci T."/>
            <person name="Braus-Stromeyer S.A."/>
            <person name="Caldana C."/>
            <person name="Canovas D."/>
            <person name="Cerqueira G.C."/>
            <person name="Chen F."/>
            <person name="Chen W."/>
            <person name="Choi C."/>
            <person name="Clum A."/>
            <person name="Dos Santos R.A."/>
            <person name="Damasio A.R."/>
            <person name="Diallinas G."/>
            <person name="Emri T."/>
            <person name="Fekete E."/>
            <person name="Flipphi M."/>
            <person name="Freyberg S."/>
            <person name="Gallo A."/>
            <person name="Gournas C."/>
            <person name="Habgood R."/>
            <person name="Hainaut M."/>
            <person name="Harispe M.L."/>
            <person name="Henrissat B."/>
            <person name="Hilden K.S."/>
            <person name="Hope R."/>
            <person name="Hossain A."/>
            <person name="Karabika E."/>
            <person name="Karaffa L."/>
            <person name="Karanyi Z."/>
            <person name="Krasevec N."/>
            <person name="Kuo A."/>
            <person name="Kusch H."/>
            <person name="LaButti K."/>
            <person name="Lagendijk E.L."/>
            <person name="Lapidus A."/>
            <person name="Levasseur A."/>
            <person name="Lindquist E."/>
            <person name="Lipzen A."/>
            <person name="Logrieco A.F."/>
            <person name="MacCabe A."/>
            <person name="Maekelae M.R."/>
            <person name="Malavazi I."/>
            <person name="Melin P."/>
            <person name="Meyer V."/>
            <person name="Mielnichuk N."/>
            <person name="Miskei M."/>
            <person name="Molnar A.P."/>
            <person name="Mule G."/>
            <person name="Ngan C.Y."/>
            <person name="Orejas M."/>
            <person name="Orosz E."/>
            <person name="Ouedraogo J.P."/>
            <person name="Overkamp K.M."/>
            <person name="Park H.-S."/>
            <person name="Perrone G."/>
            <person name="Piumi F."/>
            <person name="Punt P.J."/>
            <person name="Ram A.F."/>
            <person name="Ramon A."/>
            <person name="Rauscher S."/>
            <person name="Record E."/>
            <person name="Riano-Pachon D.M."/>
            <person name="Robert V."/>
            <person name="Roehrig J."/>
            <person name="Ruller R."/>
            <person name="Salamov A."/>
            <person name="Salih N.S."/>
            <person name="Samson R.A."/>
            <person name="Sandor E."/>
            <person name="Sanguinetti M."/>
            <person name="Schuetze T."/>
            <person name="Sepcic K."/>
            <person name="Shelest E."/>
            <person name="Sherlock G."/>
            <person name="Sophianopoulou V."/>
            <person name="Squina F.M."/>
            <person name="Sun H."/>
            <person name="Susca A."/>
            <person name="Todd R.B."/>
            <person name="Tsang A."/>
            <person name="Unkles S.E."/>
            <person name="van de Wiele N."/>
            <person name="van Rossen-Uffink D."/>
            <person name="Oliveira J.V."/>
            <person name="Vesth T.C."/>
            <person name="Visser J."/>
            <person name="Yu J.-H."/>
            <person name="Zhou M."/>
            <person name="Andersen M.R."/>
            <person name="Archer D.B."/>
            <person name="Baker S.E."/>
            <person name="Benoit I."/>
            <person name="Brakhage A.A."/>
            <person name="Braus G.H."/>
            <person name="Fischer R."/>
            <person name="Frisvad J.C."/>
            <person name="Goldman G.H."/>
            <person name="Houbraken J."/>
            <person name="Oakley B."/>
            <person name="Pocsi I."/>
            <person name="Scazzocchio C."/>
            <person name="Seiboth B."/>
            <person name="vanKuyk P.A."/>
            <person name="Wortman J."/>
            <person name="Dyer P.S."/>
            <person name="Grigoriev I.V."/>
        </authorList>
    </citation>
    <scope>NUCLEOTIDE SEQUENCE [LARGE SCALE GENOMIC DNA]</scope>
    <source>
        <strain evidence="7">DTO 134E9</strain>
    </source>
</reference>
<dbReference type="GO" id="GO:0046486">
    <property type="term" value="P:glycerolipid metabolic process"/>
    <property type="evidence" value="ECO:0007669"/>
    <property type="project" value="UniProtKB-ARBA"/>
</dbReference>
<dbReference type="Gene3D" id="3.40.1090.10">
    <property type="entry name" value="Cytosolic phospholipase A2 catalytic domain"/>
    <property type="match status" value="1"/>
</dbReference>
<dbReference type="GO" id="GO:0019369">
    <property type="term" value="P:arachidonate metabolic process"/>
    <property type="evidence" value="ECO:0007669"/>
    <property type="project" value="TreeGrafter"/>
</dbReference>
<proteinExistence type="predicted"/>
<feature type="short sequence motif" description="GXSXG" evidence="4">
    <location>
        <begin position="271"/>
        <end position="275"/>
    </location>
</feature>
<evidence type="ECO:0000313" key="6">
    <source>
        <dbReference type="EMBL" id="OJJ32547.1"/>
    </source>
</evidence>
<dbReference type="GO" id="GO:0016020">
    <property type="term" value="C:membrane"/>
    <property type="evidence" value="ECO:0007669"/>
    <property type="project" value="TreeGrafter"/>
</dbReference>
<dbReference type="OrthoDB" id="1658288at2759"/>
<dbReference type="AlphaFoldDB" id="A0A1L9RCE9"/>
<dbReference type="PROSITE" id="PS51635">
    <property type="entry name" value="PNPLA"/>
    <property type="match status" value="1"/>
</dbReference>
<keyword evidence="1 4" id="KW-0378">Hydrolase</keyword>